<protein>
    <submittedName>
        <fullName evidence="2">Uncharacterized protein</fullName>
    </submittedName>
</protein>
<dbReference type="EMBL" id="JAAIUW010000006">
    <property type="protein sequence ID" value="KAF7827988.1"/>
    <property type="molecule type" value="Genomic_DNA"/>
</dbReference>
<organism evidence="2 3">
    <name type="scientific">Senna tora</name>
    <dbReference type="NCBI Taxonomy" id="362788"/>
    <lineage>
        <taxon>Eukaryota</taxon>
        <taxon>Viridiplantae</taxon>
        <taxon>Streptophyta</taxon>
        <taxon>Embryophyta</taxon>
        <taxon>Tracheophyta</taxon>
        <taxon>Spermatophyta</taxon>
        <taxon>Magnoliopsida</taxon>
        <taxon>eudicotyledons</taxon>
        <taxon>Gunneridae</taxon>
        <taxon>Pentapetalae</taxon>
        <taxon>rosids</taxon>
        <taxon>fabids</taxon>
        <taxon>Fabales</taxon>
        <taxon>Fabaceae</taxon>
        <taxon>Caesalpinioideae</taxon>
        <taxon>Cassia clade</taxon>
        <taxon>Senna</taxon>
    </lineage>
</organism>
<comment type="caution">
    <text evidence="2">The sequence shown here is derived from an EMBL/GenBank/DDBJ whole genome shotgun (WGS) entry which is preliminary data.</text>
</comment>
<dbReference type="AlphaFoldDB" id="A0A834WNZ4"/>
<sequence>MAENLKHPKIESKTKNPKTPEAESNRTENPKK</sequence>
<reference evidence="2" key="1">
    <citation type="submission" date="2020-09" db="EMBL/GenBank/DDBJ databases">
        <title>Genome-Enabled Discovery of Anthraquinone Biosynthesis in Senna tora.</title>
        <authorList>
            <person name="Kang S.-H."/>
            <person name="Pandey R.P."/>
            <person name="Lee C.-M."/>
            <person name="Sim J.-S."/>
            <person name="Jeong J.-T."/>
            <person name="Choi B.-S."/>
            <person name="Jung M."/>
            <person name="Ginzburg D."/>
            <person name="Zhao K."/>
            <person name="Won S.Y."/>
            <person name="Oh T.-J."/>
            <person name="Yu Y."/>
            <person name="Kim N.-H."/>
            <person name="Lee O.R."/>
            <person name="Lee T.-H."/>
            <person name="Bashyal P."/>
            <person name="Kim T.-S."/>
            <person name="Lee W.-H."/>
            <person name="Kawkins C."/>
            <person name="Kim C.-K."/>
            <person name="Kim J.S."/>
            <person name="Ahn B.O."/>
            <person name="Rhee S.Y."/>
            <person name="Sohng J.K."/>
        </authorList>
    </citation>
    <scope>NUCLEOTIDE SEQUENCE</scope>
    <source>
        <tissue evidence="2">Leaf</tissue>
    </source>
</reference>
<feature type="region of interest" description="Disordered" evidence="1">
    <location>
        <begin position="1"/>
        <end position="32"/>
    </location>
</feature>
<accession>A0A834WNZ4</accession>
<gene>
    <name evidence="2" type="ORF">G2W53_019152</name>
</gene>
<evidence type="ECO:0000256" key="1">
    <source>
        <dbReference type="SAM" id="MobiDB-lite"/>
    </source>
</evidence>
<evidence type="ECO:0000313" key="2">
    <source>
        <dbReference type="EMBL" id="KAF7827988.1"/>
    </source>
</evidence>
<name>A0A834WNZ4_9FABA</name>
<evidence type="ECO:0000313" key="3">
    <source>
        <dbReference type="Proteomes" id="UP000634136"/>
    </source>
</evidence>
<keyword evidence="3" id="KW-1185">Reference proteome</keyword>
<proteinExistence type="predicted"/>
<dbReference type="Proteomes" id="UP000634136">
    <property type="component" value="Unassembled WGS sequence"/>
</dbReference>